<accession>A0A2J5HDI6</accession>
<evidence type="ECO:0000256" key="4">
    <source>
        <dbReference type="ARBA" id="ARBA00014848"/>
    </source>
</evidence>
<feature type="compositionally biased region" description="Polar residues" evidence="6">
    <location>
        <begin position="1857"/>
        <end position="1890"/>
    </location>
</feature>
<dbReference type="PANTHER" id="PTHR15502">
    <property type="entry name" value="CALCINEURIN-BINDING PROTEIN CABIN 1-RELATED"/>
    <property type="match status" value="1"/>
</dbReference>
<feature type="compositionally biased region" description="Basic and acidic residues" evidence="6">
    <location>
        <begin position="1914"/>
        <end position="1925"/>
    </location>
</feature>
<evidence type="ECO:0000313" key="8">
    <source>
        <dbReference type="Proteomes" id="UP000235023"/>
    </source>
</evidence>
<dbReference type="Proteomes" id="UP000235023">
    <property type="component" value="Unassembled WGS sequence"/>
</dbReference>
<feature type="compositionally biased region" description="Acidic residues" evidence="6">
    <location>
        <begin position="1902"/>
        <end position="1913"/>
    </location>
</feature>
<evidence type="ECO:0000256" key="3">
    <source>
        <dbReference type="ARBA" id="ARBA00007335"/>
    </source>
</evidence>
<comment type="subcellular location">
    <subcellularLocation>
        <location evidence="2">Nucleus</location>
    </subcellularLocation>
</comment>
<keyword evidence="5" id="KW-0539">Nucleus</keyword>
<dbReference type="InterPro" id="IPR033053">
    <property type="entry name" value="Hir3/CABIN1"/>
</dbReference>
<feature type="region of interest" description="Disordered" evidence="6">
    <location>
        <begin position="338"/>
        <end position="481"/>
    </location>
</feature>
<gene>
    <name evidence="7" type="ORF">BDW42DRAFT_181634</name>
</gene>
<evidence type="ECO:0000313" key="7">
    <source>
        <dbReference type="EMBL" id="PLN74865.1"/>
    </source>
</evidence>
<evidence type="ECO:0000256" key="1">
    <source>
        <dbReference type="ARBA" id="ARBA00002687"/>
    </source>
</evidence>
<feature type="compositionally biased region" description="Acidic residues" evidence="6">
    <location>
        <begin position="2085"/>
        <end position="2101"/>
    </location>
</feature>
<proteinExistence type="inferred from homology"/>
<organism evidence="7 8">
    <name type="scientific">Aspergillus taichungensis</name>
    <dbReference type="NCBI Taxonomy" id="482145"/>
    <lineage>
        <taxon>Eukaryota</taxon>
        <taxon>Fungi</taxon>
        <taxon>Dikarya</taxon>
        <taxon>Ascomycota</taxon>
        <taxon>Pezizomycotina</taxon>
        <taxon>Eurotiomycetes</taxon>
        <taxon>Eurotiomycetidae</taxon>
        <taxon>Eurotiales</taxon>
        <taxon>Aspergillaceae</taxon>
        <taxon>Aspergillus</taxon>
        <taxon>Aspergillus subgen. Circumdati</taxon>
    </lineage>
</organism>
<feature type="region of interest" description="Disordered" evidence="6">
    <location>
        <begin position="1779"/>
        <end position="2117"/>
    </location>
</feature>
<sequence>MSNWTALNIEPAEAVEEEVDDTKEIQIEESLKLYQNALKLHSQGPRFYDQAAEAYDALLNSEIFKYPESLSGFKRAALQDSELPPTDVLDDFAAAGEAETLTEYDINDSTSSTLMQTIYLAYKNHGQYILDSLRSNLENTAKTPDNADEISLKIAQRASAALASFADALESDDTDLNLWRQSARLSSALQSYRLVRYCLESVLADDENRLEVRTEQLGLEETFAEERLRNTLRTLDDRLSASYVPIKKPKKALLKILKRHIDPFPYLPALPNNLQDVDQTKRSLALQPSRHEIQPTAPTWAGVGQSLLQVLEDQEQGSFDIRPGSSIKISLPPISREVKVTEAKDAQPSKPKGDEEDAAQKQEAPVPDEGDQVMKSRPPISVKTEAPESSGEHADDHSSVDQRAEQQLMEGLELPSPTIPEADSQQEPANAEEPDLKSSVNGGRKRSSASAMTEDQAEGSRSKSRRTRLRESNADLPTQSEEVAFDQNKFYEDQLAEYVQADEWMLGTVGSLLSKVGVERLETVDGLRKLVFAEENAPADAANLPATVEQMLPQDLRNIMKSWDEGRSQVMLQSDNFSTLQNVQTMGKSGLAIFLEHSRKSTHKLGMKQVLSGDEELLELSNHVNQGWYNVHEVVFGWLYGLLAPEFGKGLPEYNVSSAEEWPALKSTYDQCQWPESLKETVTQALVRDDEYVYGRMCEKLEALEHQILSSNAQAPFEYTVGHFSDLGFIQTAFELHLDIYTSINNPNSEVDSGIRSVQRDRLARWNMLARTSLTHLMDHGPPGVHLDNITLRHIWASTFYSNTITDASREHVLLCLQELKRLLHCLGDPEITLVNNAMMPEIAAEAIDQEISKLKSMDFFMKIFNPESEDPVGLIETIEPILEPSSVRFVEENGTDEQSLDQPTSQIQEMGSFLDRGDVTLRLFLWQRLQDAYKSINYPPKIISCQLRSIETITRELQNPAHLEEPTEHRQNLLIRWFKSLDGILSKTTTAVLQDKEKAFDCFDMDHLKSSMSALAFLLNLLHSFIIYEDSVRVGQTAGSDLRGALAKSLENFKDKLRDMNVRCWILLYTLIREAMAQSEEDFDTPLEDRIHYLRAVHNALGIRKMCKRSQKQFLKIMKSEIFTLDVKQDVEADECQILYDIHGIKLSPVDGLLAEHNCPVEKLDRSTAIMMIDFVMKQAKKINIKDLSKSELKTTIDKMQSAIGTTKSSPPLTYNKRVLSSYLKSPLNPTEIFHAIRGVDDLPLIPVSTESAVIARKGWYFLLGHAALTKFRSQKRLNPVPTTDLDDAITWFRQDIEHGTPKWETWYRLAQTYDSKLEEDITWSADKINNNRTDLVTWQRNAIHCYAMAIATAISTADPAPETRTLLADVYTDFGIRLYASSREPLSMAAFNIGDATRHFNSEENQQMYERQPFKEMKIYSVWSLASFLLKHAIINKPKNWMTYYMRSKCLWKMYSCDDSVRGNFRCIEVDEMVDSLLDAIDALPQRRDSRSDPIFEPHYKLVSIIDKLVQRNTLTVAEASKTLLATPWARKVEAPEGNEDWKPYILKVLRNLKHGDKSNWHHRMAFRAAHILYDDQKDAEAAAAAKTELGHQIFTKTMTIQVWRPEFERPGRHFVYTTRYVYFYVALLDQLDDRANLDQLLRRVRKKQGDFINHTKLWEDVCLTYARVIRRAGGIKEGHEESVFKPIGWDEFVANTARLESLAQLAPESTLLLELLRDAIELKKLNNNLMKVSLLEDLIADLYSRLYEVNMPQVLEQANEENKEKMKVDHLLMATTDGAADGSTPPTSAPPSEAPAPRGRTKGIARRDIQKRAEAIVSRKLTPRVPVAKAPAPAETEQAPQHNSNNNNNNNNNPPQKGSATSAPSQTIKDTTTSHGDQAVGSSTGHQSDAPGGSLHESADDESELSEIDDERLSKLAPERKRFFPNLQDRGSVEPGSEMSAQVSADGDGGVADEAEAEVAAAVGDKEGDAGENEQETGPVGEEDEEEEEDDGNEEEEGGEGGDEVGDSEGEEEEGEGEEVAEGEDAEMGGEDENDVEDGADAEEQEQEEEEGEEEAEPEDEPEPQGDDNDNDPGEGDTMNVDGDDADVDEEEEAENAEDAAAAGDGEPEAMDIR</sequence>
<evidence type="ECO:0000256" key="5">
    <source>
        <dbReference type="ARBA" id="ARBA00023242"/>
    </source>
</evidence>
<dbReference type="GO" id="GO:0006325">
    <property type="term" value="P:chromatin organization"/>
    <property type="evidence" value="ECO:0007669"/>
    <property type="project" value="InterPro"/>
</dbReference>
<dbReference type="OrthoDB" id="77564at2759"/>
<reference evidence="8" key="1">
    <citation type="submission" date="2017-12" db="EMBL/GenBank/DDBJ databases">
        <authorList>
            <consortium name="DOE Joint Genome Institute"/>
            <person name="Mondo S.J."/>
            <person name="Kjaerbolling I."/>
            <person name="Vesth T.C."/>
            <person name="Frisvad J.C."/>
            <person name="Nybo J.L."/>
            <person name="Theobald S."/>
            <person name="Kuo A."/>
            <person name="Bowyer P."/>
            <person name="Matsuda Y."/>
            <person name="Lyhne E.K."/>
            <person name="Kogle M.E."/>
            <person name="Clum A."/>
            <person name="Lipzen A."/>
            <person name="Salamov A."/>
            <person name="Ngan C.Y."/>
            <person name="Daum C."/>
            <person name="Chiniquy J."/>
            <person name="Barry K."/>
            <person name="LaButti K."/>
            <person name="Haridas S."/>
            <person name="Simmons B.A."/>
            <person name="Magnuson J.K."/>
            <person name="Mortensen U.H."/>
            <person name="Larsen T.O."/>
            <person name="Grigoriev I.V."/>
            <person name="Baker S.E."/>
            <person name="Andersen M.R."/>
            <person name="Nordberg H.P."/>
            <person name="Cantor M.N."/>
            <person name="Hua S.X."/>
        </authorList>
    </citation>
    <scope>NUCLEOTIDE SEQUENCE [LARGE SCALE GENOMIC DNA]</scope>
    <source>
        <strain evidence="8">IBT 19404</strain>
    </source>
</reference>
<dbReference type="GO" id="GO:0000417">
    <property type="term" value="C:HIR complex"/>
    <property type="evidence" value="ECO:0007669"/>
    <property type="project" value="TreeGrafter"/>
</dbReference>
<comment type="similarity">
    <text evidence="3">Belongs to the HIR3 family.</text>
</comment>
<feature type="compositionally biased region" description="Basic and acidic residues" evidence="6">
    <location>
        <begin position="390"/>
        <end position="404"/>
    </location>
</feature>
<feature type="compositionally biased region" description="Low complexity" evidence="6">
    <location>
        <begin position="1826"/>
        <end position="1856"/>
    </location>
</feature>
<dbReference type="PANTHER" id="PTHR15502:SF7">
    <property type="entry name" value="CALCINEURIN-BINDING PROTEIN CABIN-1"/>
    <property type="match status" value="1"/>
</dbReference>
<name>A0A2J5HDI6_9EURO</name>
<dbReference type="GO" id="GO:0031491">
    <property type="term" value="F:nucleosome binding"/>
    <property type="evidence" value="ECO:0007669"/>
    <property type="project" value="TreeGrafter"/>
</dbReference>
<feature type="compositionally biased region" description="Acidic residues" evidence="6">
    <location>
        <begin position="1973"/>
        <end position="2078"/>
    </location>
</feature>
<dbReference type="EMBL" id="KZ559677">
    <property type="protein sequence ID" value="PLN74865.1"/>
    <property type="molecule type" value="Genomic_DNA"/>
</dbReference>
<comment type="function">
    <text evidence="1">Has a role in a nucleosome assembly pathway that is required for the integrity of heterochromatin and proper chromosome segregation.</text>
</comment>
<keyword evidence="8" id="KW-1185">Reference proteome</keyword>
<feature type="compositionally biased region" description="Basic and acidic residues" evidence="6">
    <location>
        <begin position="338"/>
        <end position="353"/>
    </location>
</feature>
<evidence type="ECO:0000256" key="6">
    <source>
        <dbReference type="SAM" id="MobiDB-lite"/>
    </source>
</evidence>
<dbReference type="GO" id="GO:0005634">
    <property type="term" value="C:nucleus"/>
    <property type="evidence" value="ECO:0007669"/>
    <property type="project" value="UniProtKB-SubCell"/>
</dbReference>
<protein>
    <recommendedName>
        <fullName evidence="4">Histone transcription regulator 3 homolog</fullName>
    </recommendedName>
</protein>
<feature type="compositionally biased region" description="Basic and acidic residues" evidence="6">
    <location>
        <begin position="1808"/>
        <end position="1817"/>
    </location>
</feature>
<evidence type="ECO:0000256" key="2">
    <source>
        <dbReference type="ARBA" id="ARBA00004123"/>
    </source>
</evidence>